<dbReference type="EnsemblMetazoa" id="Aqu2.1.06284_001">
    <property type="protein sequence ID" value="Aqu2.1.06284_001"/>
    <property type="gene ID" value="Aqu2.1.06284"/>
</dbReference>
<protein>
    <recommendedName>
        <fullName evidence="2">MULE transposase domain-containing protein</fullName>
    </recommendedName>
</protein>
<dbReference type="STRING" id="400682.A0A1X7SVU8"/>
<sequence>MSLVQPVLKGLNEDLPYDLIIDLLKNCDEETVSNLPPVRPKAGDVYVFAPLKEECKNDWKCDQFRWRYYGRRDLQSDPALSKTYYVYLDSDGKEAKNFKRHVYTLSHDGTNNRVLIHYQGDGSITRSAPIHCRTVPSVLRDVEKSEVTPSVAYKRKVSMPGSSNEHLVVQLPRNVKQVKNIQSRFRQRLRFSHDSLYNLHELAYDLDDFVHKIVTYPDLIVICGMKKMLTEMNVILETDSQGSQLLSYDTTFKLGDFYISPFLFHNTLFKKNPVMPAFFMIHERKLKSTHEELMKVVAVALPCLVNGSQTVPCVTDDEKGFELIDEYLPQIRRFLCWNHIINSSKNWLKNHGASSAEVPIYVGNIRDLLHQKSEEDYSSRLGELKVKWSQPFLQHYMKEMHDK</sequence>
<name>A0A1X7SVU8_AMPQE</name>
<evidence type="ECO:0008006" key="2">
    <source>
        <dbReference type="Google" id="ProtNLM"/>
    </source>
</evidence>
<reference evidence="1" key="1">
    <citation type="submission" date="2017-05" db="UniProtKB">
        <authorList>
            <consortium name="EnsemblMetazoa"/>
        </authorList>
    </citation>
    <scope>IDENTIFICATION</scope>
</reference>
<evidence type="ECO:0000313" key="1">
    <source>
        <dbReference type="EnsemblMetazoa" id="Aqu2.1.06284_001"/>
    </source>
</evidence>
<organism evidence="1">
    <name type="scientific">Amphimedon queenslandica</name>
    <name type="common">Sponge</name>
    <dbReference type="NCBI Taxonomy" id="400682"/>
    <lineage>
        <taxon>Eukaryota</taxon>
        <taxon>Metazoa</taxon>
        <taxon>Porifera</taxon>
        <taxon>Demospongiae</taxon>
        <taxon>Heteroscleromorpha</taxon>
        <taxon>Haplosclerida</taxon>
        <taxon>Niphatidae</taxon>
        <taxon>Amphimedon</taxon>
    </lineage>
</organism>
<dbReference type="OrthoDB" id="5791190at2759"/>
<accession>A0A1X7SVU8</accession>
<dbReference type="InParanoid" id="A0A1X7SVU8"/>
<dbReference type="AlphaFoldDB" id="A0A1X7SVU8"/>
<proteinExistence type="predicted"/>